<evidence type="ECO:0008006" key="2">
    <source>
        <dbReference type="Google" id="ProtNLM"/>
    </source>
</evidence>
<reference evidence="1" key="1">
    <citation type="journal article" date="2007" name="Plasmid">
        <title>Molecular analysis of the 21-kb bacteriocin-encoding plasmid pEF1 from Enterococcus faecium 6T1a.</title>
        <authorList>
            <person name="Ruiz-Barba J.L."/>
            <person name="Floriano B."/>
            <person name="Maldonado-Barragan A."/>
            <person name="Jimenez-Diaz R."/>
        </authorList>
    </citation>
    <scope>NUCLEOTIDE SEQUENCE</scope>
    <source>
        <strain evidence="1">6T1a</strain>
        <plasmid evidence="1">pEF1</plasmid>
    </source>
</reference>
<evidence type="ECO:0000313" key="1">
    <source>
        <dbReference type="EMBL" id="ABB46243.1"/>
    </source>
</evidence>
<keyword evidence="1" id="KW-0614">Plasmid</keyword>
<dbReference type="AlphaFoldDB" id="A3QN01"/>
<dbReference type="EMBL" id="DQ198088">
    <property type="protein sequence ID" value="ABB46243.1"/>
    <property type="molecule type" value="Genomic_DNA"/>
</dbReference>
<sequence length="125" mass="14584">MQAAQEGLKMIDYNDRGRLKWAGFYLSDHTEKIDADNEQRDNQNLAKEQMTTEEVAEVLNAAVIKNRSVCIQKEERNAEGYYPEDIVSKILGSDELGIYVGKNKVHYDEIRHIEFYQDNKWGRLE</sequence>
<proteinExistence type="predicted"/>
<geneLocation type="plasmid" evidence="1">
    <name>pEF1</name>
</geneLocation>
<organism evidence="1">
    <name type="scientific">Enterococcus faecium</name>
    <name type="common">Streptococcus faecium</name>
    <dbReference type="NCBI Taxonomy" id="1352"/>
    <lineage>
        <taxon>Bacteria</taxon>
        <taxon>Bacillati</taxon>
        <taxon>Bacillota</taxon>
        <taxon>Bacilli</taxon>
        <taxon>Lactobacillales</taxon>
        <taxon>Enterococcaceae</taxon>
        <taxon>Enterococcus</taxon>
    </lineage>
</organism>
<name>A3QN01_ENTFC</name>
<protein>
    <recommendedName>
        <fullName evidence="2">DNA-directed RNA polymerase beta subunit</fullName>
    </recommendedName>
</protein>
<accession>A3QN01</accession>